<keyword evidence="2 6" id="KW-0347">Helicase</keyword>
<dbReference type="SMART" id="SM00490">
    <property type="entry name" value="HELICc"/>
    <property type="match status" value="1"/>
</dbReference>
<keyword evidence="2 6" id="KW-0067">ATP-binding</keyword>
<keyword evidence="1" id="KW-0378">Hydrolase</keyword>
<feature type="compositionally biased region" description="Low complexity" evidence="3">
    <location>
        <begin position="885"/>
        <end position="894"/>
    </location>
</feature>
<dbReference type="Pfam" id="PF00271">
    <property type="entry name" value="Helicase_C"/>
    <property type="match status" value="1"/>
</dbReference>
<dbReference type="GO" id="GO:0016787">
    <property type="term" value="F:hydrolase activity"/>
    <property type="evidence" value="ECO:0007669"/>
    <property type="project" value="UniProtKB-KW"/>
</dbReference>
<keyword evidence="2 6" id="KW-0547">Nucleotide-binding</keyword>
<dbReference type="PANTHER" id="PTHR43519">
    <property type="entry name" value="ATP-DEPENDENT RNA HELICASE HRPB"/>
    <property type="match status" value="1"/>
</dbReference>
<dbReference type="Gene3D" id="1.20.120.1080">
    <property type="match status" value="1"/>
</dbReference>
<accession>A0A1V2IFS1</accession>
<proteinExistence type="predicted"/>
<feature type="region of interest" description="Disordered" evidence="3">
    <location>
        <begin position="874"/>
        <end position="904"/>
    </location>
</feature>
<sequence>MLPDRAVAGADLPVRAALPALVAALTAHDQHGSGRAGGTAVLVAPPGTGKTTLVPLALADHVPGRVLVVEPRRIAVRAAARRMATLAGGGAADGAGTRADAAGRGGVGGGATNGAVGGAVGYTIRGERMVGPSTRVEVVTPGVLVRRLQRDPELPGTGAVILDECHERHLDADLALAFLLDVRAALRPDLLLLAASATADTPRLAAMLGAPGQPAPVIGTDASMFGVEVVWAPPPGVITPAHGLRVDPRLLGHVAATVGRALRETSGDVLVFLPGAGEIAAVAGRLAGHRDAVDVLTLHGRQTGGAQDAVLRAGPRRRVVLATAVAESSLTVPGVRVVVDAGLARSPRMDHARGLGSLVTVRVSRSSAGQRAGRAGREAPGRVYRCWSAAEHDRLPAQPEPEIAVADLTAFALELAVWGHPGGVGLPLLSDPPAGAMEAAGASLRALGAVDETGRVTPRGRSIAQVGAHPRLARALLDGTRAVGARRAADVVAMLSGDGPAGGSSDDLVAAWRRLRDGTDRAASARWREEARRLRSAVEAPPARPGEPTGPARPARPARPAGSTARGTGGMTDDLAAGLVVGLAFPERLARARDPGGSNYLMAGGTGAELAAGSALTGAEWLAVAVADRGSGRTSARVRLAVALDAATAREAGAALSRTEDEVAWSGGDIVARQLERLGAIILAERPVTRPDPARLRAAVLDGLRDAGLPILRWTADALALRDRLAFCHRVLGAPWPDVTDAALLARAPDWLGPDLDGVRRRADLERVDAGHALRRLLPWPQAARLDELAPERVTVPSGSRVRLDYSGTSGAAGPVLAVKIAEVFGWERVPAVADGQAPLVLHLLSPAGRPVAVTSDLASFWRTGYPRVRSELRGRYPRHPWPDDPTTAPPTRRVAPRTRDRGR</sequence>
<dbReference type="InterPro" id="IPR001650">
    <property type="entry name" value="Helicase_C-like"/>
</dbReference>
<dbReference type="PROSITE" id="PS51194">
    <property type="entry name" value="HELICASE_CTER"/>
    <property type="match status" value="1"/>
</dbReference>
<evidence type="ECO:0000256" key="1">
    <source>
        <dbReference type="ARBA" id="ARBA00022801"/>
    </source>
</evidence>
<evidence type="ECO:0000259" key="4">
    <source>
        <dbReference type="PROSITE" id="PS51192"/>
    </source>
</evidence>
<dbReference type="GO" id="GO:0004386">
    <property type="term" value="F:helicase activity"/>
    <property type="evidence" value="ECO:0007669"/>
    <property type="project" value="UniProtKB-KW"/>
</dbReference>
<evidence type="ECO:0000313" key="7">
    <source>
        <dbReference type="Proteomes" id="UP000188929"/>
    </source>
</evidence>
<dbReference type="CDD" id="cd18791">
    <property type="entry name" value="SF2_C_RHA"/>
    <property type="match status" value="1"/>
</dbReference>
<dbReference type="SMART" id="SM00487">
    <property type="entry name" value="DEXDc"/>
    <property type="match status" value="1"/>
</dbReference>
<dbReference type="RefSeq" id="WP_076815342.1">
    <property type="nucleotide sequence ID" value="NZ_MOMC01000015.1"/>
</dbReference>
<dbReference type="NCBIfam" id="TIGR01970">
    <property type="entry name" value="DEAH_box_HrpB"/>
    <property type="match status" value="1"/>
</dbReference>
<keyword evidence="7" id="KW-1185">Reference proteome</keyword>
<dbReference type="InterPro" id="IPR007502">
    <property type="entry name" value="Helicase-assoc_dom"/>
</dbReference>
<dbReference type="PROSITE" id="PS51192">
    <property type="entry name" value="HELICASE_ATP_BIND_1"/>
    <property type="match status" value="1"/>
</dbReference>
<dbReference type="AlphaFoldDB" id="A0A1V2IFS1"/>
<evidence type="ECO:0000256" key="2">
    <source>
        <dbReference type="ARBA" id="ARBA00022806"/>
    </source>
</evidence>
<feature type="domain" description="Helicase ATP-binding" evidence="4">
    <location>
        <begin position="31"/>
        <end position="217"/>
    </location>
</feature>
<gene>
    <name evidence="6" type="ORF">BL253_08780</name>
</gene>
<evidence type="ECO:0000259" key="5">
    <source>
        <dbReference type="PROSITE" id="PS51194"/>
    </source>
</evidence>
<organism evidence="6 7">
    <name type="scientific">Pseudofrankia asymbiotica</name>
    <dbReference type="NCBI Taxonomy" id="1834516"/>
    <lineage>
        <taxon>Bacteria</taxon>
        <taxon>Bacillati</taxon>
        <taxon>Actinomycetota</taxon>
        <taxon>Actinomycetes</taxon>
        <taxon>Frankiales</taxon>
        <taxon>Frankiaceae</taxon>
        <taxon>Pseudofrankia</taxon>
    </lineage>
</organism>
<dbReference type="Pfam" id="PF08482">
    <property type="entry name" value="HrpB_C"/>
    <property type="match status" value="1"/>
</dbReference>
<dbReference type="InterPro" id="IPR027417">
    <property type="entry name" value="P-loop_NTPase"/>
</dbReference>
<dbReference type="PANTHER" id="PTHR43519:SF1">
    <property type="entry name" value="ATP-DEPENDENT RNA HELICASE HRPB"/>
    <property type="match status" value="1"/>
</dbReference>
<feature type="compositionally biased region" description="Low complexity" evidence="3">
    <location>
        <begin position="537"/>
        <end position="566"/>
    </location>
</feature>
<reference evidence="7" key="1">
    <citation type="submission" date="2016-10" db="EMBL/GenBank/DDBJ databases">
        <title>Frankia sp. NRRL B-16386 Genome sequencing.</title>
        <authorList>
            <person name="Ghodhbane-Gtari F."/>
            <person name="Swanson E."/>
            <person name="Gueddou A."/>
            <person name="Hezbri K."/>
            <person name="Ktari K."/>
            <person name="Nouioui I."/>
            <person name="Morris K."/>
            <person name="Simpson S."/>
            <person name="Abebe-Akele F."/>
            <person name="Thomas K."/>
            <person name="Gtari M."/>
            <person name="Tisa L.S."/>
        </authorList>
    </citation>
    <scope>NUCLEOTIDE SEQUENCE [LARGE SCALE GENOMIC DNA]</scope>
    <source>
        <strain evidence="7">NRRL B-16386</strain>
    </source>
</reference>
<dbReference type="Proteomes" id="UP000188929">
    <property type="component" value="Unassembled WGS sequence"/>
</dbReference>
<comment type="caution">
    <text evidence="6">The sequence shown here is derived from an EMBL/GenBank/DDBJ whole genome shotgun (WGS) entry which is preliminary data.</text>
</comment>
<protein>
    <submittedName>
        <fullName evidence="6">ATP-dependent helicase HrpB</fullName>
    </submittedName>
</protein>
<dbReference type="STRING" id="1834516.BL253_08780"/>
<feature type="region of interest" description="Disordered" evidence="3">
    <location>
        <begin position="533"/>
        <end position="571"/>
    </location>
</feature>
<dbReference type="InterPro" id="IPR014001">
    <property type="entry name" value="Helicase_ATP-bd"/>
</dbReference>
<dbReference type="EMBL" id="MOMC01000015">
    <property type="protein sequence ID" value="ONH31739.1"/>
    <property type="molecule type" value="Genomic_DNA"/>
</dbReference>
<dbReference type="SUPFAM" id="SSF52540">
    <property type="entry name" value="P-loop containing nucleoside triphosphate hydrolases"/>
    <property type="match status" value="1"/>
</dbReference>
<evidence type="ECO:0000313" key="6">
    <source>
        <dbReference type="EMBL" id="ONH31739.1"/>
    </source>
</evidence>
<name>A0A1V2IFS1_9ACTN</name>
<dbReference type="InterPro" id="IPR013689">
    <property type="entry name" value="RNA_helicase_ATP-dep_HrpB_C"/>
</dbReference>
<dbReference type="Gene3D" id="3.40.50.300">
    <property type="entry name" value="P-loop containing nucleotide triphosphate hydrolases"/>
    <property type="match status" value="2"/>
</dbReference>
<dbReference type="SMART" id="SM00847">
    <property type="entry name" value="HA2"/>
    <property type="match status" value="1"/>
</dbReference>
<dbReference type="InterPro" id="IPR010225">
    <property type="entry name" value="HrpB"/>
</dbReference>
<feature type="domain" description="Helicase C-terminal" evidence="5">
    <location>
        <begin position="257"/>
        <end position="419"/>
    </location>
</feature>
<dbReference type="OrthoDB" id="9805617at2"/>
<evidence type="ECO:0000256" key="3">
    <source>
        <dbReference type="SAM" id="MobiDB-lite"/>
    </source>
</evidence>